<keyword evidence="2" id="KW-1185">Reference proteome</keyword>
<comment type="caution">
    <text evidence="1">The sequence shown here is derived from an EMBL/GenBank/DDBJ whole genome shotgun (WGS) entry which is preliminary data.</text>
</comment>
<accession>A0A4R5CKH6</accession>
<evidence type="ECO:0000313" key="2">
    <source>
        <dbReference type="Proteomes" id="UP000295479"/>
    </source>
</evidence>
<dbReference type="PROSITE" id="PS51257">
    <property type="entry name" value="PROKAR_LIPOPROTEIN"/>
    <property type="match status" value="1"/>
</dbReference>
<name>A0A4R5CKH6_9FLAO</name>
<organism evidence="1 2">
    <name type="scientific">Flavobacterium cellulosilyticum</name>
    <dbReference type="NCBI Taxonomy" id="2541731"/>
    <lineage>
        <taxon>Bacteria</taxon>
        <taxon>Pseudomonadati</taxon>
        <taxon>Bacteroidota</taxon>
        <taxon>Flavobacteriia</taxon>
        <taxon>Flavobacteriales</taxon>
        <taxon>Flavobacteriaceae</taxon>
        <taxon>Flavobacterium</taxon>
    </lineage>
</organism>
<dbReference type="OrthoDB" id="1494990at2"/>
<dbReference type="EMBL" id="SMFK01000003">
    <property type="protein sequence ID" value="TDD97952.1"/>
    <property type="molecule type" value="Genomic_DNA"/>
</dbReference>
<dbReference type="RefSeq" id="WP_132003710.1">
    <property type="nucleotide sequence ID" value="NZ_SMFK01000003.1"/>
</dbReference>
<reference evidence="1 2" key="1">
    <citation type="submission" date="2019-03" db="EMBL/GenBank/DDBJ databases">
        <title>Flavobacterium AR-3-4 sp. nov. isolated from arctic soil.</title>
        <authorList>
            <person name="Chaudhary D.K."/>
        </authorList>
    </citation>
    <scope>NUCLEOTIDE SEQUENCE [LARGE SCALE GENOMIC DNA]</scope>
    <source>
        <strain evidence="1 2">AR-3-4</strain>
    </source>
</reference>
<dbReference type="AlphaFoldDB" id="A0A4R5CKH6"/>
<evidence type="ECO:0000313" key="1">
    <source>
        <dbReference type="EMBL" id="TDD97952.1"/>
    </source>
</evidence>
<protein>
    <submittedName>
        <fullName evidence="1">Uncharacterized protein</fullName>
    </submittedName>
</protein>
<sequence>MKSLNYIISPLLLSTIIISCSYISDPMITASNDTYHLNSLKKIKTPAIWADCNVYATIGTNTSFKPTAGNFDELYNGANFKDGIGAISESKPGDRDFNGGRWHVNSLKPDVDPDKYRNACAVEDLDLNDFMSTSTYFECPLRPINGMSGN</sequence>
<proteinExistence type="predicted"/>
<gene>
    <name evidence="1" type="ORF">E0F76_07600</name>
</gene>
<dbReference type="Proteomes" id="UP000295479">
    <property type="component" value="Unassembled WGS sequence"/>
</dbReference>